<accession>A0A3M6TND3</accession>
<dbReference type="InterPro" id="IPR058913">
    <property type="entry name" value="Integrase_dom_put"/>
</dbReference>
<keyword evidence="3" id="KW-1185">Reference proteome</keyword>
<name>A0A3M6TND3_POCDA</name>
<reference evidence="2 3" key="1">
    <citation type="journal article" date="2018" name="Sci. Rep.">
        <title>Comparative analysis of the Pocillopora damicornis genome highlights role of immune system in coral evolution.</title>
        <authorList>
            <person name="Cunning R."/>
            <person name="Bay R.A."/>
            <person name="Gillette P."/>
            <person name="Baker A.C."/>
            <person name="Traylor-Knowles N."/>
        </authorList>
    </citation>
    <scope>NUCLEOTIDE SEQUENCE [LARGE SCALE GENOMIC DNA]</scope>
    <source>
        <strain evidence="2">RSMAS</strain>
        <tissue evidence="2">Whole animal</tissue>
    </source>
</reference>
<sequence length="167" mass="19475">MNELELNVVRRRSYQVQGPLSLWHIDGNHKLIRYAEYQLATGSCVAKYGLPSRVRSDKGMENVDVAWYMLTHPLRGRDRGSHIAGRSVHNQRIERLWKDLFTGCTYLFYNIFCHMEECGILDNANKLHLAALHYVFVPRINRHLSLFTDGHNRSPISTERNRSPKQL</sequence>
<feature type="domain" description="Integrase core" evidence="1">
    <location>
        <begin position="44"/>
        <end position="167"/>
    </location>
</feature>
<dbReference type="PANTHER" id="PTHR46791">
    <property type="entry name" value="EXPRESSED PROTEIN"/>
    <property type="match status" value="1"/>
</dbReference>
<dbReference type="AlphaFoldDB" id="A0A3M6TND3"/>
<dbReference type="STRING" id="46731.A0A3M6TND3"/>
<evidence type="ECO:0000313" key="3">
    <source>
        <dbReference type="Proteomes" id="UP000275408"/>
    </source>
</evidence>
<protein>
    <recommendedName>
        <fullName evidence="1">Integrase core domain-containing protein</fullName>
    </recommendedName>
</protein>
<dbReference type="Pfam" id="PF24764">
    <property type="entry name" value="rva_4"/>
    <property type="match status" value="1"/>
</dbReference>
<dbReference type="PANTHER" id="PTHR46791:SF5">
    <property type="entry name" value="CLR5 DOMAIN-CONTAINING PROTEIN-RELATED"/>
    <property type="match status" value="1"/>
</dbReference>
<dbReference type="EMBL" id="RCHS01003254">
    <property type="protein sequence ID" value="RMX42821.1"/>
    <property type="molecule type" value="Genomic_DNA"/>
</dbReference>
<dbReference type="Proteomes" id="UP000275408">
    <property type="component" value="Unassembled WGS sequence"/>
</dbReference>
<comment type="caution">
    <text evidence="2">The sequence shown here is derived from an EMBL/GenBank/DDBJ whole genome shotgun (WGS) entry which is preliminary data.</text>
</comment>
<proteinExistence type="predicted"/>
<gene>
    <name evidence="2" type="ORF">pdam_00025611</name>
</gene>
<organism evidence="2 3">
    <name type="scientific">Pocillopora damicornis</name>
    <name type="common">Cauliflower coral</name>
    <name type="synonym">Millepora damicornis</name>
    <dbReference type="NCBI Taxonomy" id="46731"/>
    <lineage>
        <taxon>Eukaryota</taxon>
        <taxon>Metazoa</taxon>
        <taxon>Cnidaria</taxon>
        <taxon>Anthozoa</taxon>
        <taxon>Hexacorallia</taxon>
        <taxon>Scleractinia</taxon>
        <taxon>Astrocoeniina</taxon>
        <taxon>Pocilloporidae</taxon>
        <taxon>Pocillopora</taxon>
    </lineage>
</organism>
<evidence type="ECO:0000313" key="2">
    <source>
        <dbReference type="EMBL" id="RMX42821.1"/>
    </source>
</evidence>
<evidence type="ECO:0000259" key="1">
    <source>
        <dbReference type="Pfam" id="PF24764"/>
    </source>
</evidence>